<reference evidence="1" key="1">
    <citation type="journal article" date="2022" name="Int. J. Mol. Sci.">
        <title>Draft Genome of Tanacetum Coccineum: Genomic Comparison of Closely Related Tanacetum-Family Plants.</title>
        <authorList>
            <person name="Yamashiro T."/>
            <person name="Shiraishi A."/>
            <person name="Nakayama K."/>
            <person name="Satake H."/>
        </authorList>
    </citation>
    <scope>NUCLEOTIDE SEQUENCE</scope>
</reference>
<evidence type="ECO:0000313" key="2">
    <source>
        <dbReference type="Proteomes" id="UP001151760"/>
    </source>
</evidence>
<proteinExistence type="predicted"/>
<dbReference type="EMBL" id="BQNB010014417">
    <property type="protein sequence ID" value="GJT27894.1"/>
    <property type="molecule type" value="Genomic_DNA"/>
</dbReference>
<gene>
    <name evidence="1" type="ORF">Tco_0908169</name>
</gene>
<evidence type="ECO:0000313" key="1">
    <source>
        <dbReference type="EMBL" id="GJT27894.1"/>
    </source>
</evidence>
<comment type="caution">
    <text evidence="1">The sequence shown here is derived from an EMBL/GenBank/DDBJ whole genome shotgun (WGS) entry which is preliminary data.</text>
</comment>
<name>A0ABQ5CSV4_9ASTR</name>
<keyword evidence="2" id="KW-1185">Reference proteome</keyword>
<reference evidence="1" key="2">
    <citation type="submission" date="2022-01" db="EMBL/GenBank/DDBJ databases">
        <authorList>
            <person name="Yamashiro T."/>
            <person name="Shiraishi A."/>
            <person name="Satake H."/>
            <person name="Nakayama K."/>
        </authorList>
    </citation>
    <scope>NUCLEOTIDE SEQUENCE</scope>
</reference>
<sequence>MNQFPLGELRKASNSTNLSMMWTVMMDREVDRDYGIARRLLEVVREVHASLSTRQEIINEAKHHKDLRIVKSVAFFKEQQAQDLNLMNDLMLKISKT</sequence>
<dbReference type="Proteomes" id="UP001151760">
    <property type="component" value="Unassembled WGS sequence"/>
</dbReference>
<organism evidence="1 2">
    <name type="scientific">Tanacetum coccineum</name>
    <dbReference type="NCBI Taxonomy" id="301880"/>
    <lineage>
        <taxon>Eukaryota</taxon>
        <taxon>Viridiplantae</taxon>
        <taxon>Streptophyta</taxon>
        <taxon>Embryophyta</taxon>
        <taxon>Tracheophyta</taxon>
        <taxon>Spermatophyta</taxon>
        <taxon>Magnoliopsida</taxon>
        <taxon>eudicotyledons</taxon>
        <taxon>Gunneridae</taxon>
        <taxon>Pentapetalae</taxon>
        <taxon>asterids</taxon>
        <taxon>campanulids</taxon>
        <taxon>Asterales</taxon>
        <taxon>Asteraceae</taxon>
        <taxon>Asteroideae</taxon>
        <taxon>Anthemideae</taxon>
        <taxon>Anthemidinae</taxon>
        <taxon>Tanacetum</taxon>
    </lineage>
</organism>
<protein>
    <submittedName>
        <fullName evidence="1">Uncharacterized protein</fullName>
    </submittedName>
</protein>
<accession>A0ABQ5CSV4</accession>